<dbReference type="EMBL" id="VSSQ01015332">
    <property type="protein sequence ID" value="MPM55572.1"/>
    <property type="molecule type" value="Genomic_DNA"/>
</dbReference>
<keyword evidence="7 11" id="KW-0418">Kinase</keyword>
<dbReference type="Pfam" id="PF02518">
    <property type="entry name" value="HATPase_c"/>
    <property type="match status" value="1"/>
</dbReference>
<proteinExistence type="predicted"/>
<dbReference type="SMART" id="SM00387">
    <property type="entry name" value="HATPase_c"/>
    <property type="match status" value="1"/>
</dbReference>
<feature type="domain" description="Histidine kinase" evidence="10">
    <location>
        <begin position="1"/>
        <end position="87"/>
    </location>
</feature>
<evidence type="ECO:0000256" key="2">
    <source>
        <dbReference type="ARBA" id="ARBA00004370"/>
    </source>
</evidence>
<evidence type="ECO:0000259" key="10">
    <source>
        <dbReference type="PROSITE" id="PS50109"/>
    </source>
</evidence>
<reference evidence="11" key="1">
    <citation type="submission" date="2019-08" db="EMBL/GenBank/DDBJ databases">
        <authorList>
            <person name="Kucharzyk K."/>
            <person name="Murdoch R.W."/>
            <person name="Higgins S."/>
            <person name="Loffler F."/>
        </authorList>
    </citation>
    <scope>NUCLEOTIDE SEQUENCE</scope>
</reference>
<gene>
    <name evidence="11" type="primary">citA</name>
    <name evidence="11" type="ORF">SDC9_102369</name>
</gene>
<evidence type="ECO:0000256" key="3">
    <source>
        <dbReference type="ARBA" id="ARBA00012438"/>
    </source>
</evidence>
<evidence type="ECO:0000256" key="1">
    <source>
        <dbReference type="ARBA" id="ARBA00000085"/>
    </source>
</evidence>
<evidence type="ECO:0000313" key="11">
    <source>
        <dbReference type="EMBL" id="MPM55572.1"/>
    </source>
</evidence>
<dbReference type="InterPro" id="IPR036890">
    <property type="entry name" value="HATPase_C_sf"/>
</dbReference>
<dbReference type="GO" id="GO:0004673">
    <property type="term" value="F:protein histidine kinase activity"/>
    <property type="evidence" value="ECO:0007669"/>
    <property type="project" value="UniProtKB-EC"/>
</dbReference>
<comment type="caution">
    <text evidence="11">The sequence shown here is derived from an EMBL/GenBank/DDBJ whole genome shotgun (WGS) entry which is preliminary data.</text>
</comment>
<comment type="subcellular location">
    <subcellularLocation>
        <location evidence="2">Membrane</location>
    </subcellularLocation>
</comment>
<dbReference type="SUPFAM" id="SSF55874">
    <property type="entry name" value="ATPase domain of HSP90 chaperone/DNA topoisomerase II/histidine kinase"/>
    <property type="match status" value="1"/>
</dbReference>
<name>A0A645AQN3_9ZZZZ</name>
<dbReference type="PRINTS" id="PR00344">
    <property type="entry name" value="BCTRLSENSOR"/>
</dbReference>
<keyword evidence="5 11" id="KW-0808">Transferase</keyword>
<dbReference type="InterPro" id="IPR050428">
    <property type="entry name" value="TCS_sensor_his_kinase"/>
</dbReference>
<keyword evidence="8" id="KW-1133">Transmembrane helix</keyword>
<keyword evidence="4" id="KW-0597">Phosphoprotein</keyword>
<evidence type="ECO:0000256" key="5">
    <source>
        <dbReference type="ARBA" id="ARBA00022679"/>
    </source>
</evidence>
<protein>
    <recommendedName>
        <fullName evidence="3">histidine kinase</fullName>
        <ecNumber evidence="3">2.7.13.3</ecNumber>
    </recommendedName>
</protein>
<evidence type="ECO:0000256" key="4">
    <source>
        <dbReference type="ARBA" id="ARBA00022553"/>
    </source>
</evidence>
<evidence type="ECO:0000256" key="8">
    <source>
        <dbReference type="ARBA" id="ARBA00022989"/>
    </source>
</evidence>
<dbReference type="EC" id="2.7.13.3" evidence="3"/>
<dbReference type="PROSITE" id="PS50109">
    <property type="entry name" value="HIS_KIN"/>
    <property type="match status" value="1"/>
</dbReference>
<comment type="catalytic activity">
    <reaction evidence="1">
        <text>ATP + protein L-histidine = ADP + protein N-phospho-L-histidine.</text>
        <dbReference type="EC" id="2.7.13.3"/>
    </reaction>
</comment>
<dbReference type="CDD" id="cd00075">
    <property type="entry name" value="HATPase"/>
    <property type="match status" value="1"/>
</dbReference>
<dbReference type="InterPro" id="IPR005467">
    <property type="entry name" value="His_kinase_dom"/>
</dbReference>
<evidence type="ECO:0000256" key="6">
    <source>
        <dbReference type="ARBA" id="ARBA00022692"/>
    </source>
</evidence>
<organism evidence="11">
    <name type="scientific">bioreactor metagenome</name>
    <dbReference type="NCBI Taxonomy" id="1076179"/>
    <lineage>
        <taxon>unclassified sequences</taxon>
        <taxon>metagenomes</taxon>
        <taxon>ecological metagenomes</taxon>
    </lineage>
</organism>
<dbReference type="InterPro" id="IPR004358">
    <property type="entry name" value="Sig_transdc_His_kin-like_C"/>
</dbReference>
<evidence type="ECO:0000256" key="9">
    <source>
        <dbReference type="ARBA" id="ARBA00023136"/>
    </source>
</evidence>
<dbReference type="InterPro" id="IPR003594">
    <property type="entry name" value="HATPase_dom"/>
</dbReference>
<keyword evidence="9" id="KW-0472">Membrane</keyword>
<dbReference type="Gene3D" id="3.30.565.10">
    <property type="entry name" value="Histidine kinase-like ATPase, C-terminal domain"/>
    <property type="match status" value="1"/>
</dbReference>
<evidence type="ECO:0000256" key="7">
    <source>
        <dbReference type="ARBA" id="ARBA00022777"/>
    </source>
</evidence>
<dbReference type="GO" id="GO:0005886">
    <property type="term" value="C:plasma membrane"/>
    <property type="evidence" value="ECO:0007669"/>
    <property type="project" value="TreeGrafter"/>
</dbReference>
<dbReference type="PANTHER" id="PTHR45436">
    <property type="entry name" value="SENSOR HISTIDINE KINASE YKOH"/>
    <property type="match status" value="1"/>
</dbReference>
<dbReference type="PANTHER" id="PTHR45436:SF5">
    <property type="entry name" value="SENSOR HISTIDINE KINASE TRCS"/>
    <property type="match status" value="1"/>
</dbReference>
<dbReference type="AlphaFoldDB" id="A0A645AQN3"/>
<dbReference type="GO" id="GO:0000160">
    <property type="term" value="P:phosphorelay signal transduction system"/>
    <property type="evidence" value="ECO:0007669"/>
    <property type="project" value="TreeGrafter"/>
</dbReference>
<sequence length="89" mass="9590">MTLRISESDDPLALIIEVLDNGPGIAEELRPRLFEKGSRGSATRNRAGAGLGLFIVRSVMQLHQGTVEALPNEPQGTIMRLIIPQGLAD</sequence>
<accession>A0A645AQN3</accession>
<keyword evidence="6" id="KW-0812">Transmembrane</keyword>